<evidence type="ECO:0000313" key="2">
    <source>
        <dbReference type="EMBL" id="KAI9201114.1"/>
    </source>
</evidence>
<reference evidence="2" key="2">
    <citation type="submission" date="2023-02" db="EMBL/GenBank/DDBJ databases">
        <authorList>
            <person name="Swenson N.G."/>
            <person name="Wegrzyn J.L."/>
            <person name="Mcevoy S.L."/>
        </authorList>
    </citation>
    <scope>NUCLEOTIDE SEQUENCE</scope>
    <source>
        <strain evidence="2">91603</strain>
        <tissue evidence="2">Leaf</tissue>
    </source>
</reference>
<keyword evidence="1" id="KW-0812">Transmembrane</keyword>
<comment type="caution">
    <text evidence="2">The sequence shown here is derived from an EMBL/GenBank/DDBJ whole genome shotgun (WGS) entry which is preliminary data.</text>
</comment>
<evidence type="ECO:0000256" key="1">
    <source>
        <dbReference type="SAM" id="Phobius"/>
    </source>
</evidence>
<organism evidence="2 3">
    <name type="scientific">Acer negundo</name>
    <name type="common">Box elder</name>
    <dbReference type="NCBI Taxonomy" id="4023"/>
    <lineage>
        <taxon>Eukaryota</taxon>
        <taxon>Viridiplantae</taxon>
        <taxon>Streptophyta</taxon>
        <taxon>Embryophyta</taxon>
        <taxon>Tracheophyta</taxon>
        <taxon>Spermatophyta</taxon>
        <taxon>Magnoliopsida</taxon>
        <taxon>eudicotyledons</taxon>
        <taxon>Gunneridae</taxon>
        <taxon>Pentapetalae</taxon>
        <taxon>rosids</taxon>
        <taxon>malvids</taxon>
        <taxon>Sapindales</taxon>
        <taxon>Sapindaceae</taxon>
        <taxon>Hippocastanoideae</taxon>
        <taxon>Acereae</taxon>
        <taxon>Acer</taxon>
    </lineage>
</organism>
<feature type="transmembrane region" description="Helical" evidence="1">
    <location>
        <begin position="37"/>
        <end position="56"/>
    </location>
</feature>
<protein>
    <submittedName>
        <fullName evidence="2">Uncharacterized protein</fullName>
    </submittedName>
</protein>
<proteinExistence type="predicted"/>
<keyword evidence="1" id="KW-1133">Transmembrane helix</keyword>
<feature type="transmembrane region" description="Helical" evidence="1">
    <location>
        <begin position="68"/>
        <end position="90"/>
    </location>
</feature>
<accession>A0AAD5JU80</accession>
<name>A0AAD5JU80_ACENE</name>
<feature type="transmembrane region" description="Helical" evidence="1">
    <location>
        <begin position="110"/>
        <end position="130"/>
    </location>
</feature>
<gene>
    <name evidence="2" type="ORF">LWI28_018230</name>
</gene>
<keyword evidence="1" id="KW-0472">Membrane</keyword>
<dbReference type="AlphaFoldDB" id="A0AAD5JU80"/>
<dbReference type="EMBL" id="JAJSOW010000001">
    <property type="protein sequence ID" value="KAI9201114.1"/>
    <property type="molecule type" value="Genomic_DNA"/>
</dbReference>
<dbReference type="Proteomes" id="UP001064489">
    <property type="component" value="Chromosome 9"/>
</dbReference>
<reference evidence="2" key="1">
    <citation type="journal article" date="2022" name="Plant J.">
        <title>Strategies of tolerance reflected in two North American maple genomes.</title>
        <authorList>
            <person name="McEvoy S.L."/>
            <person name="Sezen U.U."/>
            <person name="Trouern-Trend A."/>
            <person name="McMahon S.M."/>
            <person name="Schaberg P.G."/>
            <person name="Yang J."/>
            <person name="Wegrzyn J.L."/>
            <person name="Swenson N.G."/>
        </authorList>
    </citation>
    <scope>NUCLEOTIDE SEQUENCE</scope>
    <source>
        <strain evidence="2">91603</strain>
    </source>
</reference>
<evidence type="ECO:0000313" key="3">
    <source>
        <dbReference type="Proteomes" id="UP001064489"/>
    </source>
</evidence>
<keyword evidence="3" id="KW-1185">Reference proteome</keyword>
<sequence length="135" mass="15437">MCKRSKRRRGSERDWFHRDELICSRHWATFSRGYQQLRSVVLALGGFHRLQLLYLWKSSLLTPINAVVSLTTGAVSALYGFVLPLVELTYKKANQEVHTCNGYSDCNVSVCYHFLTSSWGYILCLIFAIGKAPED</sequence>